<sequence>MKKIKEVKDTELEKVVGGSLAEMKIIGPKQMGPDGMSGSGGNGRLISFIDSFRNHHF</sequence>
<organism evidence="1 2">
    <name type="scientific">Lactobacillus amylovorus</name>
    <dbReference type="NCBI Taxonomy" id="1604"/>
    <lineage>
        <taxon>Bacteria</taxon>
        <taxon>Bacillati</taxon>
        <taxon>Bacillota</taxon>
        <taxon>Bacilli</taxon>
        <taxon>Lactobacillales</taxon>
        <taxon>Lactobacillaceae</taxon>
        <taxon>Lactobacillus</taxon>
    </lineage>
</organism>
<name>F0TH72_LACAM</name>
<dbReference type="Proteomes" id="UP000007491">
    <property type="component" value="Chromosome"/>
</dbReference>
<evidence type="ECO:0000313" key="2">
    <source>
        <dbReference type="Proteomes" id="UP000007491"/>
    </source>
</evidence>
<dbReference type="RefSeq" id="WP_013642509.1">
    <property type="nucleotide sequence ID" value="NC_015214.1"/>
</dbReference>
<evidence type="ECO:0000313" key="1">
    <source>
        <dbReference type="EMBL" id="ADZ08066.1"/>
    </source>
</evidence>
<dbReference type="STRING" id="1604.LAC30SC_09835"/>
<proteinExistence type="predicted"/>
<evidence type="ECO:0008006" key="3">
    <source>
        <dbReference type="Google" id="ProtNLM"/>
    </source>
</evidence>
<dbReference type="HOGENOM" id="CLU_2990835_0_0_9"/>
<dbReference type="KEGG" id="lai:LAC30SC_09835"/>
<reference key="2">
    <citation type="submission" date="2011-02" db="EMBL/GenBank/DDBJ databases">
        <authorList>
            <person name="Roh H."/>
            <person name="Ko H.-J."/>
            <person name="Kim S.-H."/>
            <person name="Choi I.-G."/>
            <person name="Oh S."/>
        </authorList>
    </citation>
    <scope>NUCLEOTIDE SEQUENCE</scope>
    <source>
        <strain>30SC</strain>
    </source>
</reference>
<gene>
    <name evidence="1" type="ordered locus">LAC30SC_09835</name>
</gene>
<protein>
    <recommendedName>
        <fullName evidence="3">Bacteriocin</fullName>
    </recommendedName>
</protein>
<reference evidence="1 2" key="1">
    <citation type="journal article" date="2011" name="J. Bacteriol.">
        <title>Complete genome sequencing of Lactobacillus acidophilus 30SC, isolated from swine intestine.</title>
        <authorList>
            <person name="Oh S."/>
            <person name="Roh H."/>
            <person name="Ko H.J."/>
            <person name="Kim S."/>
            <person name="Kim K.H."/>
            <person name="Lee S.E."/>
            <person name="Chang I.S."/>
            <person name="Kim S."/>
            <person name="Choi I.G."/>
        </authorList>
    </citation>
    <scope>NUCLEOTIDE SEQUENCE [LARGE SCALE GENOMIC DNA]</scope>
    <source>
        <strain evidence="1 2">30SC</strain>
    </source>
</reference>
<accession>F0TH72</accession>
<dbReference type="AlphaFoldDB" id="F0TH72"/>
<dbReference type="EMBL" id="CP002559">
    <property type="protein sequence ID" value="ADZ08066.1"/>
    <property type="molecule type" value="Genomic_DNA"/>
</dbReference>